<reference evidence="5 6" key="1">
    <citation type="submission" date="2023-05" db="EMBL/GenBank/DDBJ databases">
        <title>A 100% complete, gapless, phased diploid assembly of the Scenedesmus obliquus UTEX 3031 genome.</title>
        <authorList>
            <person name="Biondi T.C."/>
            <person name="Hanschen E.R."/>
            <person name="Kwon T."/>
            <person name="Eng W."/>
            <person name="Kruse C.P.S."/>
            <person name="Koehler S.I."/>
            <person name="Kunde Y."/>
            <person name="Gleasner C.D."/>
            <person name="You Mak K.T."/>
            <person name="Polle J."/>
            <person name="Hovde B.T."/>
            <person name="Starkenburg S.R."/>
        </authorList>
    </citation>
    <scope>NUCLEOTIDE SEQUENCE [LARGE SCALE GENOMIC DNA]</scope>
    <source>
        <strain evidence="5 6">DOE0152z</strain>
    </source>
</reference>
<sequence>MVPGRLKPAVLLLLVAVPCIAVALTELAPEATAYVSETPTGNSTTLLKALADNRVTNITLLGDYSLARTHEFDSLMGSPFPLERNLTIQGAPGTWPTLDLNYAYEILEVCATCIMHFKGNLTIANDRRGTNPTYDFVVGKPGSRVWCDNVYRLRLACTSGDESADTIRRLPRSSLWPNPNAPQEVSVVDVTYKGKVYPDSMVVQDASFDVPYTHIEGRGQQGGYAQNCIAVTRLCEHYVEPACLRRDGPETCINRLIDTLTTEQQQRRQRAGTSSAVLIVAIVVPVVAVAALLSAVALFVRRRRRMQQQQLPSSVVGTDKGGTDSPPGTNRDSMQDDKLAKRGSGGSGAVAACHGPQGTGKDWQLISSYSNPHCGFGTDFDSVEFGEFEGSGSFGRVYQGTYCSRRVAVKVMEHSADAAEDIQNEMILQMSFRSRCVVAAYKCLTYARVGGGGGSSCESTTGEDFSLYVAPLSTCNSTSRSTYGSDPNASSRNSNQVNVVEWRGLHATAASAGSSGTPPLAAAGSGPHTSSRTSGEGQLQATKLATWLLQEFCDLGTLRDYVVVRLGLPARLKAGEPEAMARLLQLLHDAATGLVALHAAKVVHGDLNCRNCLVASDPAASFGACAKVADLGVSRALQQHKTHRTTQNLGTITHTAPELLRFGRMSPASDIYSFGIMMHALYTGEQPFGKLLYGQFFETVVVNDLRPVVPDSMPQQYATLMEHCWATAPEQRPTAEQLLEALEYLKQQLPADMAQAAGQQQQQQQPDSMQLLLIS</sequence>
<dbReference type="Gene3D" id="3.30.200.20">
    <property type="entry name" value="Phosphorylase Kinase, domain 1"/>
    <property type="match status" value="1"/>
</dbReference>
<evidence type="ECO:0000256" key="1">
    <source>
        <dbReference type="SAM" id="MobiDB-lite"/>
    </source>
</evidence>
<dbReference type="Proteomes" id="UP001244341">
    <property type="component" value="Chromosome 1b"/>
</dbReference>
<dbReference type="EMBL" id="CP126208">
    <property type="protein sequence ID" value="WIA08701.1"/>
    <property type="molecule type" value="Genomic_DNA"/>
</dbReference>
<keyword evidence="2" id="KW-0472">Membrane</keyword>
<dbReference type="SUPFAM" id="SSF56112">
    <property type="entry name" value="Protein kinase-like (PK-like)"/>
    <property type="match status" value="1"/>
</dbReference>
<keyword evidence="2" id="KW-1133">Transmembrane helix</keyword>
<dbReference type="InterPro" id="IPR011009">
    <property type="entry name" value="Kinase-like_dom_sf"/>
</dbReference>
<keyword evidence="6" id="KW-1185">Reference proteome</keyword>
<accession>A0ABY8TLK4</accession>
<feature type="chain" id="PRO_5047470582" description="Protein kinase domain-containing protein" evidence="3">
    <location>
        <begin position="24"/>
        <end position="775"/>
    </location>
</feature>
<dbReference type="InterPro" id="IPR000719">
    <property type="entry name" value="Prot_kinase_dom"/>
</dbReference>
<evidence type="ECO:0000313" key="5">
    <source>
        <dbReference type="EMBL" id="WIA08701.1"/>
    </source>
</evidence>
<protein>
    <recommendedName>
        <fullName evidence="4">Protein kinase domain-containing protein</fullName>
    </recommendedName>
</protein>
<organism evidence="5 6">
    <name type="scientific">Tetradesmus obliquus</name>
    <name type="common">Green alga</name>
    <name type="synonym">Acutodesmus obliquus</name>
    <dbReference type="NCBI Taxonomy" id="3088"/>
    <lineage>
        <taxon>Eukaryota</taxon>
        <taxon>Viridiplantae</taxon>
        <taxon>Chlorophyta</taxon>
        <taxon>core chlorophytes</taxon>
        <taxon>Chlorophyceae</taxon>
        <taxon>CS clade</taxon>
        <taxon>Sphaeropleales</taxon>
        <taxon>Scenedesmaceae</taxon>
        <taxon>Tetradesmus</taxon>
    </lineage>
</organism>
<feature type="region of interest" description="Disordered" evidence="1">
    <location>
        <begin position="510"/>
        <end position="537"/>
    </location>
</feature>
<feature type="compositionally biased region" description="Low complexity" evidence="1">
    <location>
        <begin position="510"/>
        <end position="527"/>
    </location>
</feature>
<evidence type="ECO:0000256" key="2">
    <source>
        <dbReference type="SAM" id="Phobius"/>
    </source>
</evidence>
<feature type="domain" description="Protein kinase" evidence="4">
    <location>
        <begin position="383"/>
        <end position="745"/>
    </location>
</feature>
<feature type="signal peptide" evidence="3">
    <location>
        <begin position="1"/>
        <end position="23"/>
    </location>
</feature>
<keyword evidence="2" id="KW-0812">Transmembrane</keyword>
<dbReference type="InterPro" id="IPR001245">
    <property type="entry name" value="Ser-Thr/Tyr_kinase_cat_dom"/>
</dbReference>
<proteinExistence type="predicted"/>
<feature type="compositionally biased region" description="Polar residues" evidence="1">
    <location>
        <begin position="528"/>
        <end position="537"/>
    </location>
</feature>
<keyword evidence="3" id="KW-0732">Signal</keyword>
<dbReference type="PANTHER" id="PTHR44329">
    <property type="entry name" value="SERINE/THREONINE-PROTEIN KINASE TNNI3K-RELATED"/>
    <property type="match status" value="1"/>
</dbReference>
<dbReference type="PANTHER" id="PTHR44329:SF214">
    <property type="entry name" value="PROTEIN KINASE DOMAIN-CONTAINING PROTEIN"/>
    <property type="match status" value="1"/>
</dbReference>
<dbReference type="Pfam" id="PF07714">
    <property type="entry name" value="PK_Tyr_Ser-Thr"/>
    <property type="match status" value="1"/>
</dbReference>
<dbReference type="PROSITE" id="PS50011">
    <property type="entry name" value="PROTEIN_KINASE_DOM"/>
    <property type="match status" value="1"/>
</dbReference>
<name>A0ABY8TLK4_TETOB</name>
<feature type="transmembrane region" description="Helical" evidence="2">
    <location>
        <begin position="276"/>
        <end position="300"/>
    </location>
</feature>
<evidence type="ECO:0000259" key="4">
    <source>
        <dbReference type="PROSITE" id="PS50011"/>
    </source>
</evidence>
<gene>
    <name evidence="5" type="ORF">OEZ85_008126</name>
</gene>
<dbReference type="InterPro" id="IPR051681">
    <property type="entry name" value="Ser/Thr_Kinases-Pseudokinases"/>
</dbReference>
<dbReference type="Gene3D" id="1.10.510.10">
    <property type="entry name" value="Transferase(Phosphotransferase) domain 1"/>
    <property type="match status" value="1"/>
</dbReference>
<evidence type="ECO:0000256" key="3">
    <source>
        <dbReference type="SAM" id="SignalP"/>
    </source>
</evidence>
<evidence type="ECO:0000313" key="6">
    <source>
        <dbReference type="Proteomes" id="UP001244341"/>
    </source>
</evidence>
<feature type="region of interest" description="Disordered" evidence="1">
    <location>
        <begin position="309"/>
        <end position="351"/>
    </location>
</feature>